<dbReference type="Pfam" id="PF00071">
    <property type="entry name" value="Ras"/>
    <property type="match status" value="1"/>
</dbReference>
<comment type="subcellular location">
    <subcellularLocation>
        <location evidence="9">Golgi apparatus membrane</location>
        <topology evidence="9">Lipid-anchor</topology>
    </subcellularLocation>
    <subcellularLocation>
        <location evidence="1">Golgi apparatus</location>
        <location evidence="1">trans-Golgi network membrane</location>
    </subcellularLocation>
</comment>
<evidence type="ECO:0000313" key="13">
    <source>
        <dbReference type="EMBL" id="KAK9181426.1"/>
    </source>
</evidence>
<evidence type="ECO:0000313" key="14">
    <source>
        <dbReference type="Proteomes" id="UP001428341"/>
    </source>
</evidence>
<sequence length="341" mass="38183">MYRSVSWSRVSDDMHTSQKPVSGVRTTSVSMDGTELWAHDPIEEIAKKEKSRAKFAENSVHFIPIVLLLCAFVLWLFSNPNVEVGIKAADSVAAKIDGLTTEGDIDTDSDGTQTSVLPMELRDTKKPKEEINKTWRKSLKRFNDYLFKLLLIGDSGVGKSCLLLRFADDSYLDSYISTIGVDFKIRTVEQDGKTVKLQIWDTAGQERFRTITSSYYRGAHGIIIVYDVTDQESFNNVKQWLNEIDRYASENVNKLLVGNKCDLTDKKVVSYETAKAFADEIGIPFMETSAKDSLNVEQAFMAMTADIKNRMASQPAMNNARPPTVQIKGQPVNQKASCCST</sequence>
<evidence type="ECO:0000256" key="7">
    <source>
        <dbReference type="ARBA" id="ARBA00023288"/>
    </source>
</evidence>
<evidence type="ECO:0000256" key="8">
    <source>
        <dbReference type="ARBA" id="ARBA00023289"/>
    </source>
</evidence>
<evidence type="ECO:0000256" key="4">
    <source>
        <dbReference type="ARBA" id="ARBA00022892"/>
    </source>
</evidence>
<evidence type="ECO:0000256" key="9">
    <source>
        <dbReference type="ARBA" id="ARBA00037794"/>
    </source>
</evidence>
<keyword evidence="3" id="KW-0547">Nucleotide-binding</keyword>
<evidence type="ECO:0000256" key="12">
    <source>
        <dbReference type="SAM" id="Phobius"/>
    </source>
</evidence>
<comment type="function">
    <text evidence="10">Protein transport. Regulator of membrane traffic from the Golgi apparatus towards the endoplasmic reticulum (ER).</text>
</comment>
<keyword evidence="12" id="KW-0812">Transmembrane</keyword>
<reference evidence="13 14" key="1">
    <citation type="submission" date="2024-05" db="EMBL/GenBank/DDBJ databases">
        <title>Haplotype-resolved chromosome-level genome assembly of Huyou (Citrus changshanensis).</title>
        <authorList>
            <person name="Miao C."/>
            <person name="Chen W."/>
            <person name="Wu Y."/>
            <person name="Wang L."/>
            <person name="Zhao S."/>
            <person name="Grierson D."/>
            <person name="Xu C."/>
            <person name="Chen K."/>
        </authorList>
    </citation>
    <scope>NUCLEOTIDE SEQUENCE [LARGE SCALE GENOMIC DNA]</scope>
    <source>
        <strain evidence="13">01-14</strain>
        <tissue evidence="13">Leaf</tissue>
    </source>
</reference>
<dbReference type="GO" id="GO:0005525">
    <property type="term" value="F:GTP binding"/>
    <property type="evidence" value="ECO:0007669"/>
    <property type="project" value="UniProtKB-KW"/>
</dbReference>
<dbReference type="PROSITE" id="PS51421">
    <property type="entry name" value="RAS"/>
    <property type="match status" value="1"/>
</dbReference>
<accession>A0AAP0LNU6</accession>
<dbReference type="SMART" id="SM00174">
    <property type="entry name" value="RHO"/>
    <property type="match status" value="1"/>
</dbReference>
<evidence type="ECO:0000256" key="3">
    <source>
        <dbReference type="ARBA" id="ARBA00022741"/>
    </source>
</evidence>
<dbReference type="AlphaFoldDB" id="A0AAP0LNU6"/>
<dbReference type="SMART" id="SM00176">
    <property type="entry name" value="RAN"/>
    <property type="match status" value="1"/>
</dbReference>
<keyword evidence="5" id="KW-0342">GTP-binding</keyword>
<keyword evidence="12" id="KW-1133">Transmembrane helix</keyword>
<comment type="caution">
    <text evidence="13">The sequence shown here is derived from an EMBL/GenBank/DDBJ whole genome shotgun (WGS) entry which is preliminary data.</text>
</comment>
<dbReference type="Proteomes" id="UP001428341">
    <property type="component" value="Unassembled WGS sequence"/>
</dbReference>
<dbReference type="NCBIfam" id="TIGR00231">
    <property type="entry name" value="small_GTP"/>
    <property type="match status" value="1"/>
</dbReference>
<dbReference type="InterPro" id="IPR005225">
    <property type="entry name" value="Small_GTP-bd"/>
</dbReference>
<keyword evidence="4" id="KW-0813">Transport</keyword>
<organism evidence="13 14">
    <name type="scientific">Citrus x changshan-huyou</name>
    <dbReference type="NCBI Taxonomy" id="2935761"/>
    <lineage>
        <taxon>Eukaryota</taxon>
        <taxon>Viridiplantae</taxon>
        <taxon>Streptophyta</taxon>
        <taxon>Embryophyta</taxon>
        <taxon>Tracheophyta</taxon>
        <taxon>Spermatophyta</taxon>
        <taxon>Magnoliopsida</taxon>
        <taxon>eudicotyledons</taxon>
        <taxon>Gunneridae</taxon>
        <taxon>Pentapetalae</taxon>
        <taxon>rosids</taxon>
        <taxon>malvids</taxon>
        <taxon>Sapindales</taxon>
        <taxon>Rutaceae</taxon>
        <taxon>Aurantioideae</taxon>
        <taxon>Citrus</taxon>
    </lineage>
</organism>
<dbReference type="PROSITE" id="PS51420">
    <property type="entry name" value="RHO"/>
    <property type="match status" value="1"/>
</dbReference>
<dbReference type="PANTHER" id="PTHR47977">
    <property type="entry name" value="RAS-RELATED PROTEIN RAB"/>
    <property type="match status" value="1"/>
</dbReference>
<evidence type="ECO:0000256" key="6">
    <source>
        <dbReference type="ARBA" id="ARBA00023136"/>
    </source>
</evidence>
<dbReference type="InterPro" id="IPR050227">
    <property type="entry name" value="Rab"/>
</dbReference>
<dbReference type="InterPro" id="IPR027417">
    <property type="entry name" value="P-loop_NTPase"/>
</dbReference>
<feature type="region of interest" description="Disordered" evidence="11">
    <location>
        <begin position="315"/>
        <end position="341"/>
    </location>
</feature>
<dbReference type="SMART" id="SM00173">
    <property type="entry name" value="RAS"/>
    <property type="match status" value="1"/>
</dbReference>
<evidence type="ECO:0000256" key="10">
    <source>
        <dbReference type="ARBA" id="ARBA00053550"/>
    </source>
</evidence>
<evidence type="ECO:0000256" key="1">
    <source>
        <dbReference type="ARBA" id="ARBA00004198"/>
    </source>
</evidence>
<evidence type="ECO:0000256" key="5">
    <source>
        <dbReference type="ARBA" id="ARBA00023134"/>
    </source>
</evidence>
<comment type="similarity">
    <text evidence="2">Belongs to the small GTPase superfamily. Rab family.</text>
</comment>
<dbReference type="SMART" id="SM00175">
    <property type="entry name" value="RAB"/>
    <property type="match status" value="1"/>
</dbReference>
<keyword evidence="14" id="KW-1185">Reference proteome</keyword>
<dbReference type="SMART" id="SM00177">
    <property type="entry name" value="ARF"/>
    <property type="match status" value="1"/>
</dbReference>
<dbReference type="GO" id="GO:0016192">
    <property type="term" value="P:vesicle-mediated transport"/>
    <property type="evidence" value="ECO:0007669"/>
    <property type="project" value="UniProtKB-KW"/>
</dbReference>
<keyword evidence="7" id="KW-0449">Lipoprotein</keyword>
<dbReference type="GO" id="GO:0000139">
    <property type="term" value="C:Golgi membrane"/>
    <property type="evidence" value="ECO:0007669"/>
    <property type="project" value="UniProtKB-SubCell"/>
</dbReference>
<proteinExistence type="inferred from homology"/>
<keyword evidence="4" id="KW-0931">ER-Golgi transport</keyword>
<dbReference type="FunFam" id="3.40.50.300:FF:000359">
    <property type="entry name" value="Small GTP-binding protein"/>
    <property type="match status" value="1"/>
</dbReference>
<keyword evidence="8" id="KW-0636">Prenylation</keyword>
<keyword evidence="6 12" id="KW-0472">Membrane</keyword>
<dbReference type="CDD" id="cd01869">
    <property type="entry name" value="Rab1_Ypt1"/>
    <property type="match status" value="1"/>
</dbReference>
<protein>
    <submittedName>
        <fullName evidence="13">Uncharacterized protein</fullName>
    </submittedName>
</protein>
<dbReference type="EMBL" id="JBCGBO010000024">
    <property type="protein sequence ID" value="KAK9181426.1"/>
    <property type="molecule type" value="Genomic_DNA"/>
</dbReference>
<gene>
    <name evidence="13" type="ORF">WN944_024563</name>
</gene>
<dbReference type="InterPro" id="IPR001806">
    <property type="entry name" value="Small_GTPase"/>
</dbReference>
<feature type="compositionally biased region" description="Polar residues" evidence="11">
    <location>
        <begin position="331"/>
        <end position="341"/>
    </location>
</feature>
<evidence type="ECO:0000256" key="11">
    <source>
        <dbReference type="SAM" id="MobiDB-lite"/>
    </source>
</evidence>
<dbReference type="PRINTS" id="PR00449">
    <property type="entry name" value="RASTRNSFRMNG"/>
</dbReference>
<dbReference type="InterPro" id="IPR057289">
    <property type="entry name" value="Rab1/Ypt1"/>
</dbReference>
<dbReference type="PROSITE" id="PS51419">
    <property type="entry name" value="RAB"/>
    <property type="match status" value="1"/>
</dbReference>
<dbReference type="SUPFAM" id="SSF52540">
    <property type="entry name" value="P-loop containing nucleoside triphosphate hydrolases"/>
    <property type="match status" value="1"/>
</dbReference>
<name>A0AAP0LNU6_9ROSI</name>
<dbReference type="Gene3D" id="3.40.50.300">
    <property type="entry name" value="P-loop containing nucleotide triphosphate hydrolases"/>
    <property type="match status" value="1"/>
</dbReference>
<feature type="transmembrane region" description="Helical" evidence="12">
    <location>
        <begin position="60"/>
        <end position="77"/>
    </location>
</feature>
<dbReference type="PROSITE" id="PS51417">
    <property type="entry name" value="ARF"/>
    <property type="match status" value="1"/>
</dbReference>
<dbReference type="GO" id="GO:0003924">
    <property type="term" value="F:GTPase activity"/>
    <property type="evidence" value="ECO:0007669"/>
    <property type="project" value="InterPro"/>
</dbReference>
<evidence type="ECO:0000256" key="2">
    <source>
        <dbReference type="ARBA" id="ARBA00006270"/>
    </source>
</evidence>